<sequence>MKQFGLALGQFIVQNGFSRISILSSTMSPVKRGRDTNRQIPEVYAYVNNHLYQATDRKFYDKYQVRKFGHWIGDAKKKPHQELDEMYMGGSAKKLMKALNYLQLPAQLFVIFSNDATSDFVGGYSFYMFLKGSFTNNGEPLDGRPLSKIIMEEPSGVEIYDKLFTKKSVKTPVYWKKILEYY</sequence>
<name>A0A7S3ITJ3_9SPIT</name>
<gene>
    <name evidence="1" type="ORF">SINC0208_LOCUS13152</name>
</gene>
<accession>A0A7S3ITJ3</accession>
<protein>
    <submittedName>
        <fullName evidence="1">Uncharacterized protein</fullName>
    </submittedName>
</protein>
<reference evidence="1" key="1">
    <citation type="submission" date="2021-01" db="EMBL/GenBank/DDBJ databases">
        <authorList>
            <person name="Corre E."/>
            <person name="Pelletier E."/>
            <person name="Niang G."/>
            <person name="Scheremetjew M."/>
            <person name="Finn R."/>
            <person name="Kale V."/>
            <person name="Holt S."/>
            <person name="Cochrane G."/>
            <person name="Meng A."/>
            <person name="Brown T."/>
            <person name="Cohen L."/>
        </authorList>
    </citation>
    <scope>NUCLEOTIDE SEQUENCE</scope>
    <source>
        <strain evidence="1">S3</strain>
    </source>
</reference>
<dbReference type="EMBL" id="HBIH01032885">
    <property type="protein sequence ID" value="CAE0332516.1"/>
    <property type="molecule type" value="Transcribed_RNA"/>
</dbReference>
<proteinExistence type="predicted"/>
<dbReference type="AlphaFoldDB" id="A0A7S3ITJ3"/>
<evidence type="ECO:0000313" key="1">
    <source>
        <dbReference type="EMBL" id="CAE0332516.1"/>
    </source>
</evidence>
<organism evidence="1">
    <name type="scientific">Strombidium inclinatum</name>
    <dbReference type="NCBI Taxonomy" id="197538"/>
    <lineage>
        <taxon>Eukaryota</taxon>
        <taxon>Sar</taxon>
        <taxon>Alveolata</taxon>
        <taxon>Ciliophora</taxon>
        <taxon>Intramacronucleata</taxon>
        <taxon>Spirotrichea</taxon>
        <taxon>Oligotrichia</taxon>
        <taxon>Strombidiidae</taxon>
        <taxon>Strombidium</taxon>
    </lineage>
</organism>